<keyword evidence="6" id="KW-1185">Reference proteome</keyword>
<evidence type="ECO:0000313" key="6">
    <source>
        <dbReference type="Proteomes" id="UP000027192"/>
    </source>
</evidence>
<sequence length="119" mass="13523">MQVEVTGKNIDVTPAIRERIEEKFSKLERFQVPLIGKHAVISKEPNRHFKVEATAGIPGGNIVASSEQENMYAAIKDMYHKLERQLSKQAHKPESRRATHSQKPVASQPEEFEPEDFEA</sequence>
<accession>A0A066RYX1</accession>
<evidence type="ECO:0000313" key="5">
    <source>
        <dbReference type="EMBL" id="KDM92583.1"/>
    </source>
</evidence>
<evidence type="ECO:0000256" key="1">
    <source>
        <dbReference type="ARBA" id="ARBA00022845"/>
    </source>
</evidence>
<dbReference type="GO" id="GO:0043024">
    <property type="term" value="F:ribosomal small subunit binding"/>
    <property type="evidence" value="ECO:0007669"/>
    <property type="project" value="TreeGrafter"/>
</dbReference>
<name>A0A066RYX1_9GAMM</name>
<dbReference type="InterPro" id="IPR003489">
    <property type="entry name" value="RHF/RaiA"/>
</dbReference>
<reference evidence="5 6" key="1">
    <citation type="submission" date="2014-04" db="EMBL/GenBank/DDBJ databases">
        <title>Draft genome sequence of Photobacterium halotolerans S2753: a solonamide, ngercheumicin and holomycin producer.</title>
        <authorList>
            <person name="Machado H.R."/>
            <person name="Gram L."/>
        </authorList>
    </citation>
    <scope>NUCLEOTIDE SEQUENCE [LARGE SCALE GENOMIC DNA]</scope>
    <source>
        <strain evidence="5 6">S2753</strain>
    </source>
</reference>
<evidence type="ECO:0000256" key="3">
    <source>
        <dbReference type="ARBA" id="ARBA00038431"/>
    </source>
</evidence>
<dbReference type="GO" id="GO:0045900">
    <property type="term" value="P:negative regulation of translational elongation"/>
    <property type="evidence" value="ECO:0007669"/>
    <property type="project" value="TreeGrafter"/>
</dbReference>
<comment type="similarity">
    <text evidence="3">Belongs to the HPF/YfiA ribosome-associated protein family. YfiA subfamily.</text>
</comment>
<dbReference type="PANTHER" id="PTHR33231">
    <property type="entry name" value="30S RIBOSOMAL PROTEIN"/>
    <property type="match status" value="1"/>
</dbReference>
<dbReference type="EMBL" id="JMIB01000006">
    <property type="protein sequence ID" value="KDM92583.1"/>
    <property type="molecule type" value="Genomic_DNA"/>
</dbReference>
<dbReference type="PANTHER" id="PTHR33231:SF3">
    <property type="entry name" value="RIBOSOME-ASSOCIATED INHIBITOR A"/>
    <property type="match status" value="1"/>
</dbReference>
<dbReference type="SUPFAM" id="SSF69754">
    <property type="entry name" value="Ribosome binding protein Y (YfiA homologue)"/>
    <property type="match status" value="1"/>
</dbReference>
<dbReference type="OrthoDB" id="9795980at2"/>
<dbReference type="CDD" id="cd00552">
    <property type="entry name" value="RaiA"/>
    <property type="match status" value="1"/>
</dbReference>
<dbReference type="NCBIfam" id="TIGR00741">
    <property type="entry name" value="yfiA"/>
    <property type="match status" value="1"/>
</dbReference>
<dbReference type="AlphaFoldDB" id="A0A066RYX1"/>
<proteinExistence type="inferred from homology"/>
<protein>
    <submittedName>
        <fullName evidence="5">Cold-shock protein</fullName>
    </submittedName>
</protein>
<feature type="region of interest" description="Disordered" evidence="4">
    <location>
        <begin position="84"/>
        <end position="119"/>
    </location>
</feature>
<feature type="compositionally biased region" description="Acidic residues" evidence="4">
    <location>
        <begin position="110"/>
        <end position="119"/>
    </location>
</feature>
<dbReference type="RefSeq" id="WP_036749227.1">
    <property type="nucleotide sequence ID" value="NZ_JAGSGC010000005.1"/>
</dbReference>
<dbReference type="Proteomes" id="UP000027192">
    <property type="component" value="Unassembled WGS sequence"/>
</dbReference>
<keyword evidence="1" id="KW-0810">Translation regulation</keyword>
<dbReference type="GO" id="GO:0022627">
    <property type="term" value="C:cytosolic small ribosomal subunit"/>
    <property type="evidence" value="ECO:0007669"/>
    <property type="project" value="TreeGrafter"/>
</dbReference>
<evidence type="ECO:0000256" key="4">
    <source>
        <dbReference type="SAM" id="MobiDB-lite"/>
    </source>
</evidence>
<evidence type="ECO:0000256" key="2">
    <source>
        <dbReference type="ARBA" id="ARBA00023016"/>
    </source>
</evidence>
<gene>
    <name evidence="5" type="ORF">EA58_04145</name>
</gene>
<comment type="caution">
    <text evidence="5">The sequence shown here is derived from an EMBL/GenBank/DDBJ whole genome shotgun (WGS) entry which is preliminary data.</text>
</comment>
<dbReference type="STRING" id="1654360.EA58_04145"/>
<organism evidence="5 6">
    <name type="scientific">Photobacterium galatheae</name>
    <dbReference type="NCBI Taxonomy" id="1654360"/>
    <lineage>
        <taxon>Bacteria</taxon>
        <taxon>Pseudomonadati</taxon>
        <taxon>Pseudomonadota</taxon>
        <taxon>Gammaproteobacteria</taxon>
        <taxon>Vibrionales</taxon>
        <taxon>Vibrionaceae</taxon>
        <taxon>Photobacterium</taxon>
    </lineage>
</organism>
<keyword evidence="2" id="KW-0346">Stress response</keyword>
<dbReference type="InterPro" id="IPR036567">
    <property type="entry name" value="RHF-like"/>
</dbReference>
<feature type="compositionally biased region" description="Basic and acidic residues" evidence="4">
    <location>
        <begin position="84"/>
        <end position="97"/>
    </location>
</feature>
<dbReference type="Gene3D" id="3.30.160.100">
    <property type="entry name" value="Ribosome hibernation promotion factor-like"/>
    <property type="match status" value="1"/>
</dbReference>
<dbReference type="InterPro" id="IPR050574">
    <property type="entry name" value="HPF/YfiA_ribosome-assoc"/>
</dbReference>
<dbReference type="Pfam" id="PF02482">
    <property type="entry name" value="Ribosomal_S30AE"/>
    <property type="match status" value="1"/>
</dbReference>